<dbReference type="InterPro" id="IPR000742">
    <property type="entry name" value="EGF"/>
</dbReference>
<feature type="domain" description="EGF-like" evidence="2">
    <location>
        <begin position="297"/>
        <end position="310"/>
    </location>
</feature>
<name>A0ABP1QCD7_9HEXA</name>
<proteinExistence type="predicted"/>
<gene>
    <name evidence="3" type="ORF">ODALV1_LOCUS8846</name>
</gene>
<keyword evidence="1" id="KW-0732">Signal</keyword>
<sequence>MMIIPKIVFFVHIFLLPLANSAKFGETCNKANLCSTEGFLQCVSNVCQCVKPESLVYDEARGVCIAIPGDTCKFEGLETKRGEKFPEISECDRNSHCGEEGICVCNEDYISSNRSCIPNKIFGEACKIDEEGNHMCRPDKYFSCIDNKCGCDEAHSLYDEDRIECVAREGSSCVGYANCVPNAACPFRHTGSYYSSTLCTCQQGFSRSPEGLCLAIFGEICDTKDKRCGHDMMCKNGRCECKFAERQRYDRDLNRCVSFVESPCLIKFKTQEGVKSNITFPCVSNAECKQTDTLYECRCKEGYIEGDHSCDLAYDQPCGDGIEDHCDRLAPLECIDGTCKCSSEYLYYEVNTRKCKALVGSPCVLGSKDFCTGGSECKETRNAVSKYGLCRCSQGYLTTSSRKCIHHLLIRKTV</sequence>
<dbReference type="SMART" id="SM00181">
    <property type="entry name" value="EGF"/>
    <property type="match status" value="4"/>
</dbReference>
<dbReference type="PROSITE" id="PS01186">
    <property type="entry name" value="EGF_2"/>
    <property type="match status" value="1"/>
</dbReference>
<protein>
    <recommendedName>
        <fullName evidence="2">EGF-like domain-containing protein</fullName>
    </recommendedName>
</protein>
<organism evidence="3 4">
    <name type="scientific">Orchesella dallaii</name>
    <dbReference type="NCBI Taxonomy" id="48710"/>
    <lineage>
        <taxon>Eukaryota</taxon>
        <taxon>Metazoa</taxon>
        <taxon>Ecdysozoa</taxon>
        <taxon>Arthropoda</taxon>
        <taxon>Hexapoda</taxon>
        <taxon>Collembola</taxon>
        <taxon>Entomobryomorpha</taxon>
        <taxon>Entomobryoidea</taxon>
        <taxon>Orchesellidae</taxon>
        <taxon>Orchesellinae</taxon>
        <taxon>Orchesella</taxon>
    </lineage>
</organism>
<evidence type="ECO:0000313" key="4">
    <source>
        <dbReference type="Proteomes" id="UP001642540"/>
    </source>
</evidence>
<dbReference type="Proteomes" id="UP001642540">
    <property type="component" value="Unassembled WGS sequence"/>
</dbReference>
<evidence type="ECO:0000313" key="3">
    <source>
        <dbReference type="EMBL" id="CAL8094649.1"/>
    </source>
</evidence>
<keyword evidence="4" id="KW-1185">Reference proteome</keyword>
<feature type="signal peptide" evidence="1">
    <location>
        <begin position="1"/>
        <end position="21"/>
    </location>
</feature>
<reference evidence="3 4" key="1">
    <citation type="submission" date="2024-08" db="EMBL/GenBank/DDBJ databases">
        <authorList>
            <person name="Cucini C."/>
            <person name="Frati F."/>
        </authorList>
    </citation>
    <scope>NUCLEOTIDE SEQUENCE [LARGE SCALE GENOMIC DNA]</scope>
</reference>
<dbReference type="PANTHER" id="PTHR39069">
    <property type="entry name" value="ECDYSONE-INDUCIBLE GENE E1, ISOFORM A"/>
    <property type="match status" value="1"/>
</dbReference>
<evidence type="ECO:0000256" key="1">
    <source>
        <dbReference type="SAM" id="SignalP"/>
    </source>
</evidence>
<feature type="chain" id="PRO_5047319063" description="EGF-like domain-containing protein" evidence="1">
    <location>
        <begin position="22"/>
        <end position="414"/>
    </location>
</feature>
<evidence type="ECO:0000259" key="2">
    <source>
        <dbReference type="PROSITE" id="PS01186"/>
    </source>
</evidence>
<accession>A0ABP1QCD7</accession>
<comment type="caution">
    <text evidence="3">The sequence shown here is derived from an EMBL/GenBank/DDBJ whole genome shotgun (WGS) entry which is preliminary data.</text>
</comment>
<dbReference type="EMBL" id="CAXLJM020000027">
    <property type="protein sequence ID" value="CAL8094649.1"/>
    <property type="molecule type" value="Genomic_DNA"/>
</dbReference>
<dbReference type="PANTHER" id="PTHR39069:SF8">
    <property type="entry name" value="FI17111P1"/>
    <property type="match status" value="1"/>
</dbReference>